<keyword evidence="2" id="KW-1185">Reference proteome</keyword>
<dbReference type="Proteomes" id="UP000636709">
    <property type="component" value="Unassembled WGS sequence"/>
</dbReference>
<protein>
    <recommendedName>
        <fullName evidence="3">F-box associated domain-containing protein</fullName>
    </recommendedName>
</protein>
<organism evidence="1 2">
    <name type="scientific">Digitaria exilis</name>
    <dbReference type="NCBI Taxonomy" id="1010633"/>
    <lineage>
        <taxon>Eukaryota</taxon>
        <taxon>Viridiplantae</taxon>
        <taxon>Streptophyta</taxon>
        <taxon>Embryophyta</taxon>
        <taxon>Tracheophyta</taxon>
        <taxon>Spermatophyta</taxon>
        <taxon>Magnoliopsida</taxon>
        <taxon>Liliopsida</taxon>
        <taxon>Poales</taxon>
        <taxon>Poaceae</taxon>
        <taxon>PACMAD clade</taxon>
        <taxon>Panicoideae</taxon>
        <taxon>Panicodae</taxon>
        <taxon>Paniceae</taxon>
        <taxon>Anthephorinae</taxon>
        <taxon>Digitaria</taxon>
    </lineage>
</organism>
<sequence>MWQTAVTVKGFLFWHLDNKSYREQQQPPCGVLRLSLEDELFSVNGLPGTLDPARDDSFILDELHGELALTVGSTESPPYETVTIWVMSVEASKDYSEWERRYSIHVSDVCRPVFILPRRRIMLWKGYTLYRYDLSTSKLSVACKMDSMSYQGRRVRSWKNLSMFNLKPYTESLVRPTTG</sequence>
<dbReference type="EMBL" id="JACEFO010002303">
    <property type="protein sequence ID" value="KAF8667159.1"/>
    <property type="molecule type" value="Genomic_DNA"/>
</dbReference>
<evidence type="ECO:0000313" key="1">
    <source>
        <dbReference type="EMBL" id="KAF8667159.1"/>
    </source>
</evidence>
<proteinExistence type="predicted"/>
<reference evidence="1" key="1">
    <citation type="submission" date="2020-07" db="EMBL/GenBank/DDBJ databases">
        <title>Genome sequence and genetic diversity analysis of an under-domesticated orphan crop, white fonio (Digitaria exilis).</title>
        <authorList>
            <person name="Bennetzen J.L."/>
            <person name="Chen S."/>
            <person name="Ma X."/>
            <person name="Wang X."/>
            <person name="Yssel A.E.J."/>
            <person name="Chaluvadi S.R."/>
            <person name="Johnson M."/>
            <person name="Gangashetty P."/>
            <person name="Hamidou F."/>
            <person name="Sanogo M.D."/>
            <person name="Zwaenepoel A."/>
            <person name="Wallace J."/>
            <person name="Van De Peer Y."/>
            <person name="Van Deynze A."/>
        </authorList>
    </citation>
    <scope>NUCLEOTIDE SEQUENCE</scope>
    <source>
        <tissue evidence="1">Leaves</tissue>
    </source>
</reference>
<comment type="caution">
    <text evidence="1">The sequence shown here is derived from an EMBL/GenBank/DDBJ whole genome shotgun (WGS) entry which is preliminary data.</text>
</comment>
<name>A0A835AK36_9POAL</name>
<gene>
    <name evidence="1" type="ORF">HU200_053348</name>
</gene>
<evidence type="ECO:0000313" key="2">
    <source>
        <dbReference type="Proteomes" id="UP000636709"/>
    </source>
</evidence>
<evidence type="ECO:0008006" key="3">
    <source>
        <dbReference type="Google" id="ProtNLM"/>
    </source>
</evidence>
<accession>A0A835AK36</accession>
<dbReference type="AlphaFoldDB" id="A0A835AK36"/>
<dbReference type="OrthoDB" id="630292at2759"/>